<evidence type="ECO:0000256" key="1">
    <source>
        <dbReference type="SAM" id="Phobius"/>
    </source>
</evidence>
<keyword evidence="1" id="KW-0472">Membrane</keyword>
<keyword evidence="1" id="KW-0812">Transmembrane</keyword>
<feature type="transmembrane region" description="Helical" evidence="1">
    <location>
        <begin position="90"/>
        <end position="112"/>
    </location>
</feature>
<keyword evidence="1" id="KW-1133">Transmembrane helix</keyword>
<evidence type="ECO:0000313" key="3">
    <source>
        <dbReference type="Proteomes" id="UP001431221"/>
    </source>
</evidence>
<dbReference type="Proteomes" id="UP001431221">
    <property type="component" value="Unassembled WGS sequence"/>
</dbReference>
<sequence length="170" mass="18751">MPRRIEVRLRRPGAVVQKSVGLIRFALVFTGYMIAMGIVSLALEYFTGVSLSGTVNQIVSVMGAATDAGQRFYKTYEVVPDAGFAWSASFQMTLVEIAISVVLGGLFIWALVSEGELANGVGPLLTFLVPLMIFMFAISWVLKRYMFVSGARRAEKVQLKKQEKSRAVFE</sequence>
<reference evidence="2" key="1">
    <citation type="submission" date="2022-04" db="EMBL/GenBank/DDBJ databases">
        <title>Roseibium sp. CAU 1639 isolated from mud.</title>
        <authorList>
            <person name="Kim W."/>
        </authorList>
    </citation>
    <scope>NUCLEOTIDE SEQUENCE</scope>
    <source>
        <strain evidence="2">CAU 1639</strain>
    </source>
</reference>
<feature type="transmembrane region" description="Helical" evidence="1">
    <location>
        <begin position="21"/>
        <end position="43"/>
    </location>
</feature>
<gene>
    <name evidence="2" type="ORF">M0H32_23235</name>
</gene>
<name>A0ABT0H081_9HYPH</name>
<comment type="caution">
    <text evidence="2">The sequence shown here is derived from an EMBL/GenBank/DDBJ whole genome shotgun (WGS) entry which is preliminary data.</text>
</comment>
<organism evidence="2 3">
    <name type="scientific">Roseibium sediminicola</name>
    <dbReference type="NCBI Taxonomy" id="2933272"/>
    <lineage>
        <taxon>Bacteria</taxon>
        <taxon>Pseudomonadati</taxon>
        <taxon>Pseudomonadota</taxon>
        <taxon>Alphaproteobacteria</taxon>
        <taxon>Hyphomicrobiales</taxon>
        <taxon>Stappiaceae</taxon>
        <taxon>Roseibium</taxon>
    </lineage>
</organism>
<keyword evidence="3" id="KW-1185">Reference proteome</keyword>
<proteinExistence type="predicted"/>
<dbReference type="InterPro" id="IPR047730">
    <property type="entry name" value="ABZJ_00895-like"/>
</dbReference>
<accession>A0ABT0H081</accession>
<feature type="transmembrane region" description="Helical" evidence="1">
    <location>
        <begin position="124"/>
        <end position="142"/>
    </location>
</feature>
<evidence type="ECO:0000313" key="2">
    <source>
        <dbReference type="EMBL" id="MCK7615091.1"/>
    </source>
</evidence>
<dbReference type="NCBIfam" id="NF038216">
    <property type="entry name" value="ABZJ_00895_fam"/>
    <property type="match status" value="1"/>
</dbReference>
<dbReference type="EMBL" id="JALNMJ010000021">
    <property type="protein sequence ID" value="MCK7615091.1"/>
    <property type="molecule type" value="Genomic_DNA"/>
</dbReference>
<protein>
    <submittedName>
        <fullName evidence="2">ABZJ_00895 family protein</fullName>
    </submittedName>
</protein>